<sequence>MPESSNAKGGEDQLEKQKMASLAASNAALASKEAEIAQQHADILASLKSEEFPLAPPPSPSSDHSTRDPKALVDSHIVLLHEYNEIRDSGQKLMAMIAEERGLTAKEVYEEFGVGERD</sequence>
<evidence type="ECO:0000256" key="3">
    <source>
        <dbReference type="ARBA" id="ARBA00023204"/>
    </source>
</evidence>
<dbReference type="EMBL" id="JAPUFD010000015">
    <property type="protein sequence ID" value="MDI1491724.1"/>
    <property type="molecule type" value="Genomic_DNA"/>
</dbReference>
<protein>
    <recommendedName>
        <fullName evidence="7">DNA repair protein Swi5/Sae3</fullName>
    </recommendedName>
</protein>
<dbReference type="PANTHER" id="PTHR28529:SF2">
    <property type="entry name" value="DNA REPAIR PROTEIN SWI5 HOMOLOG"/>
    <property type="match status" value="1"/>
</dbReference>
<feature type="compositionally biased region" description="Basic and acidic residues" evidence="4">
    <location>
        <begin position="9"/>
        <end position="18"/>
    </location>
</feature>
<feature type="region of interest" description="Disordered" evidence="4">
    <location>
        <begin position="47"/>
        <end position="70"/>
    </location>
</feature>
<dbReference type="GO" id="GO:0032798">
    <property type="term" value="C:Swi5-Sfr1 complex"/>
    <property type="evidence" value="ECO:0007669"/>
    <property type="project" value="TreeGrafter"/>
</dbReference>
<proteinExistence type="inferred from homology"/>
<feature type="region of interest" description="Disordered" evidence="4">
    <location>
        <begin position="1"/>
        <end position="35"/>
    </location>
</feature>
<feature type="compositionally biased region" description="Low complexity" evidence="4">
    <location>
        <begin position="20"/>
        <end position="31"/>
    </location>
</feature>
<dbReference type="Proteomes" id="UP001161017">
    <property type="component" value="Unassembled WGS sequence"/>
</dbReference>
<evidence type="ECO:0000313" key="5">
    <source>
        <dbReference type="EMBL" id="MDI1491724.1"/>
    </source>
</evidence>
<evidence type="ECO:0000256" key="1">
    <source>
        <dbReference type="ARBA" id="ARBA00008060"/>
    </source>
</evidence>
<comment type="caution">
    <text evidence="5">The sequence shown here is derived from an EMBL/GenBank/DDBJ whole genome shotgun (WGS) entry which is preliminary data.</text>
</comment>
<dbReference type="Gene3D" id="1.20.5.170">
    <property type="match status" value="1"/>
</dbReference>
<organism evidence="5 6">
    <name type="scientific">Ramalina farinacea</name>
    <dbReference type="NCBI Taxonomy" id="258253"/>
    <lineage>
        <taxon>Eukaryota</taxon>
        <taxon>Fungi</taxon>
        <taxon>Dikarya</taxon>
        <taxon>Ascomycota</taxon>
        <taxon>Pezizomycotina</taxon>
        <taxon>Lecanoromycetes</taxon>
        <taxon>OSLEUM clade</taxon>
        <taxon>Lecanoromycetidae</taxon>
        <taxon>Lecanorales</taxon>
        <taxon>Lecanorineae</taxon>
        <taxon>Ramalinaceae</taxon>
        <taxon>Ramalina</taxon>
    </lineage>
</organism>
<dbReference type="AlphaFoldDB" id="A0AA43QU43"/>
<evidence type="ECO:0008006" key="7">
    <source>
        <dbReference type="Google" id="ProtNLM"/>
    </source>
</evidence>
<gene>
    <name evidence="5" type="ORF">OHK93_002934</name>
</gene>
<keyword evidence="3" id="KW-0234">DNA repair</keyword>
<dbReference type="GO" id="GO:0034974">
    <property type="term" value="C:Swi5-Swi2 complex"/>
    <property type="evidence" value="ECO:0007669"/>
    <property type="project" value="TreeGrafter"/>
</dbReference>
<comment type="similarity">
    <text evidence="1">Belongs to the SWI5/SAE3 family.</text>
</comment>
<accession>A0AA43QU43</accession>
<evidence type="ECO:0000313" key="6">
    <source>
        <dbReference type="Proteomes" id="UP001161017"/>
    </source>
</evidence>
<name>A0AA43QU43_9LECA</name>
<keyword evidence="6" id="KW-1185">Reference proteome</keyword>
<dbReference type="GO" id="GO:0010772">
    <property type="term" value="P:meiotic DNA recombinase assembly involved in reciprocal meiotic recombination"/>
    <property type="evidence" value="ECO:0007669"/>
    <property type="project" value="TreeGrafter"/>
</dbReference>
<dbReference type="GO" id="GO:0000709">
    <property type="term" value="P:meiotic joint molecule formation"/>
    <property type="evidence" value="ECO:0007669"/>
    <property type="project" value="TreeGrafter"/>
</dbReference>
<dbReference type="PANTHER" id="PTHR28529">
    <property type="entry name" value="DNA REPAIR PROTEIN SWI5 HOMOLOG"/>
    <property type="match status" value="1"/>
</dbReference>
<reference evidence="5" key="1">
    <citation type="journal article" date="2023" name="Genome Biol. Evol.">
        <title>First Whole Genome Sequence and Flow Cytometry Genome Size Data for the Lichen-Forming Fungus Ramalina farinacea (Ascomycota).</title>
        <authorList>
            <person name="Llewellyn T."/>
            <person name="Mian S."/>
            <person name="Hill R."/>
            <person name="Leitch I.J."/>
            <person name="Gaya E."/>
        </authorList>
    </citation>
    <scope>NUCLEOTIDE SEQUENCE</scope>
    <source>
        <strain evidence="5">LIQ254RAFAR</strain>
    </source>
</reference>
<evidence type="ECO:0000256" key="4">
    <source>
        <dbReference type="SAM" id="MobiDB-lite"/>
    </source>
</evidence>
<dbReference type="Pfam" id="PF07061">
    <property type="entry name" value="Swi5"/>
    <property type="match status" value="1"/>
</dbReference>
<dbReference type="InterPro" id="IPR010760">
    <property type="entry name" value="DNA-repair_Swi5"/>
</dbReference>
<evidence type="ECO:0000256" key="2">
    <source>
        <dbReference type="ARBA" id="ARBA00022763"/>
    </source>
</evidence>
<keyword evidence="2" id="KW-0227">DNA damage</keyword>